<dbReference type="Pfam" id="PF13177">
    <property type="entry name" value="DNA_pol3_delta2"/>
    <property type="match status" value="1"/>
</dbReference>
<dbReference type="InterPro" id="IPR050238">
    <property type="entry name" value="DNA_Rep/Repair_Clamp_Loader"/>
</dbReference>
<protein>
    <submittedName>
        <fullName evidence="1">DNA polymerase III subunit delta</fullName>
    </submittedName>
</protein>
<dbReference type="RefSeq" id="WP_079208307.1">
    <property type="nucleotide sequence ID" value="NZ_CP011859.1"/>
</dbReference>
<dbReference type="GO" id="GO:0006261">
    <property type="term" value="P:DNA-templated DNA replication"/>
    <property type="evidence" value="ECO:0007669"/>
    <property type="project" value="TreeGrafter"/>
</dbReference>
<accession>A0A1S7DVG2</accession>
<gene>
    <name evidence="1" type="primary">holB</name>
    <name evidence="1" type="ORF">AB406_2168</name>
</gene>
<evidence type="ECO:0000313" key="2">
    <source>
        <dbReference type="Proteomes" id="UP000189883"/>
    </source>
</evidence>
<sequence length="373" mass="43610">MNWEAVIGQNKIKQTLLESIDNNRVSHAQLFLGESGYGTLALALAYAQEILKRENENAATKVEHLNHLDIHFSFPVFRDDKGKSVSSFFFDTWREMMLKNPYSEHHNWVNQLNAENKQLYISVDEILDKSEKFSLKSFEGGTKILIIWNADKMREDAANKFLKFLEEPPEKTIIILTANSSEVMLQTILSRCQIIQVPRIEEQDLEEGIRHLTSNEDKIKEVLHQAQGNYNTALKLITAENSDEEYEDYFIRWVRLAFQAKKNPKVLKDLIIWAKSISEWNREKQKNFLEYCTEMFRLAMLQNYGVQNLVYKRLMKNNFNWEAFSNFIHGANIEDILSEISNADYHLSRNANAKILWTDMGIKLTRYIHKSSS</sequence>
<evidence type="ECO:0000313" key="1">
    <source>
        <dbReference type="EMBL" id="AQY23105.1"/>
    </source>
</evidence>
<dbReference type="Proteomes" id="UP000189883">
    <property type="component" value="Chromosome"/>
</dbReference>
<organism evidence="1 2">
    <name type="scientific">Riemerella anatipestifer</name>
    <name type="common">Moraxella anatipestifer</name>
    <dbReference type="NCBI Taxonomy" id="34085"/>
    <lineage>
        <taxon>Bacteria</taxon>
        <taxon>Pseudomonadati</taxon>
        <taxon>Bacteroidota</taxon>
        <taxon>Flavobacteriia</taxon>
        <taxon>Flavobacteriales</taxon>
        <taxon>Weeksellaceae</taxon>
        <taxon>Riemerella</taxon>
    </lineage>
</organism>
<dbReference type="SUPFAM" id="SSF52540">
    <property type="entry name" value="P-loop containing nucleoside triphosphate hydrolases"/>
    <property type="match status" value="1"/>
</dbReference>
<name>A0A1S7DVG2_RIEAN</name>
<dbReference type="PANTHER" id="PTHR11669">
    <property type="entry name" value="REPLICATION FACTOR C / DNA POLYMERASE III GAMMA-TAU SUBUNIT"/>
    <property type="match status" value="1"/>
</dbReference>
<proteinExistence type="predicted"/>
<dbReference type="InterPro" id="IPR027417">
    <property type="entry name" value="P-loop_NTPase"/>
</dbReference>
<dbReference type="PANTHER" id="PTHR11669:SF8">
    <property type="entry name" value="DNA POLYMERASE III SUBUNIT DELTA"/>
    <property type="match status" value="1"/>
</dbReference>
<reference evidence="1 2" key="1">
    <citation type="submission" date="2015-06" db="EMBL/GenBank/DDBJ databases">
        <title>R. anatipestifer strain HXb2 is the most virulent strain so far, and the genome sequence would help us uncover the pathogenesis.</title>
        <authorList>
            <person name="Hu Q."/>
            <person name="Qi J."/>
            <person name="Bo H."/>
            <person name="Liu G."/>
            <person name="Tao M."/>
            <person name="Ding Y."/>
            <person name="Xue Y."/>
        </authorList>
    </citation>
    <scope>NUCLEOTIDE SEQUENCE [LARGE SCALE GENOMIC DNA]</scope>
    <source>
        <strain evidence="1 2">HXb2</strain>
    </source>
</reference>
<dbReference type="AlphaFoldDB" id="A0A1S7DVG2"/>
<dbReference type="Gene3D" id="3.40.50.300">
    <property type="entry name" value="P-loop containing nucleotide triphosphate hydrolases"/>
    <property type="match status" value="1"/>
</dbReference>
<dbReference type="EMBL" id="CP011859">
    <property type="protein sequence ID" value="AQY23105.1"/>
    <property type="molecule type" value="Genomic_DNA"/>
</dbReference>